<reference evidence="1 2" key="1">
    <citation type="submission" date="2018-12" db="EMBL/GenBank/DDBJ databases">
        <authorList>
            <consortium name="Pathogen Informatics"/>
        </authorList>
    </citation>
    <scope>NUCLEOTIDE SEQUENCE [LARGE SCALE GENOMIC DNA]</scope>
    <source>
        <strain evidence="1 2">NCTC10437</strain>
    </source>
</reference>
<dbReference type="EMBL" id="LR134356">
    <property type="protein sequence ID" value="VEG57090.1"/>
    <property type="molecule type" value="Genomic_DNA"/>
</dbReference>
<sequence length="220" mass="25293">MDDLAEHRRLLALELGYEPFVPTDEESEWIKQYGNVLGDASFRKPTFGLINSSAVGRALNREVVDKWNANRRFREESKFNPIGPVPGRRMNFNNPTSLTVLLRIVAKFPEKAYPLKSYKEWDLWLPTKFTNYRGCDVKISARCSDVGFTTMPLKGGEFITVHKICEACQRWFFANDAELVEHYQDELLGDLSIEPTNETRLSELIPAPGRPDLRVVEVWP</sequence>
<dbReference type="AlphaFoldDB" id="A0A448IXE8"/>
<evidence type="ECO:0000313" key="1">
    <source>
        <dbReference type="EMBL" id="VEG57090.1"/>
    </source>
</evidence>
<organism evidence="1 2">
    <name type="scientific">Mycolicibacterium aurum</name>
    <name type="common">Mycobacterium aurum</name>
    <dbReference type="NCBI Taxonomy" id="1791"/>
    <lineage>
        <taxon>Bacteria</taxon>
        <taxon>Bacillati</taxon>
        <taxon>Actinomycetota</taxon>
        <taxon>Actinomycetes</taxon>
        <taxon>Mycobacteriales</taxon>
        <taxon>Mycobacteriaceae</taxon>
        <taxon>Mycolicibacterium</taxon>
    </lineage>
</organism>
<dbReference type="Proteomes" id="UP000279306">
    <property type="component" value="Chromosome"/>
</dbReference>
<proteinExistence type="predicted"/>
<dbReference type="STRING" id="1791.GCA_001049355_05454"/>
<gene>
    <name evidence="1" type="ORF">NCTC10437_04097</name>
</gene>
<evidence type="ECO:0000313" key="2">
    <source>
        <dbReference type="Proteomes" id="UP000279306"/>
    </source>
</evidence>
<keyword evidence="2" id="KW-1185">Reference proteome</keyword>
<dbReference type="KEGG" id="mauu:NCTC10437_04097"/>
<name>A0A448IXE8_MYCAU</name>
<accession>A0A448IXE8</accession>
<protein>
    <submittedName>
        <fullName evidence="1">Uncharacterized protein</fullName>
    </submittedName>
</protein>